<evidence type="ECO:0000313" key="4">
    <source>
        <dbReference type="Proteomes" id="UP001595712"/>
    </source>
</evidence>
<protein>
    <recommendedName>
        <fullName evidence="5">DUF4878 domain-containing protein</fullName>
    </recommendedName>
</protein>
<gene>
    <name evidence="3" type="ORF">ACFO8M_04715</name>
</gene>
<organism evidence="3 4">
    <name type="scientific">Glycomyces rhizosphaerae</name>
    <dbReference type="NCBI Taxonomy" id="2054422"/>
    <lineage>
        <taxon>Bacteria</taxon>
        <taxon>Bacillati</taxon>
        <taxon>Actinomycetota</taxon>
        <taxon>Actinomycetes</taxon>
        <taxon>Glycomycetales</taxon>
        <taxon>Glycomycetaceae</taxon>
        <taxon>Glycomyces</taxon>
    </lineage>
</organism>
<evidence type="ECO:0008006" key="5">
    <source>
        <dbReference type="Google" id="ProtNLM"/>
    </source>
</evidence>
<keyword evidence="2" id="KW-0472">Membrane</keyword>
<feature type="compositionally biased region" description="Polar residues" evidence="1">
    <location>
        <begin position="358"/>
        <end position="371"/>
    </location>
</feature>
<keyword evidence="2" id="KW-0812">Transmembrane</keyword>
<reference evidence="4" key="1">
    <citation type="journal article" date="2019" name="Int. J. Syst. Evol. Microbiol.">
        <title>The Global Catalogue of Microorganisms (GCM) 10K type strain sequencing project: providing services to taxonomists for standard genome sequencing and annotation.</title>
        <authorList>
            <consortium name="The Broad Institute Genomics Platform"/>
            <consortium name="The Broad Institute Genome Sequencing Center for Infectious Disease"/>
            <person name="Wu L."/>
            <person name="Ma J."/>
        </authorList>
    </citation>
    <scope>NUCLEOTIDE SEQUENCE [LARGE SCALE GENOMIC DNA]</scope>
    <source>
        <strain evidence="4">CGMCC 4.7396</strain>
    </source>
</reference>
<keyword evidence="4" id="KW-1185">Reference proteome</keyword>
<evidence type="ECO:0000256" key="2">
    <source>
        <dbReference type="SAM" id="Phobius"/>
    </source>
</evidence>
<sequence length="385" mass="41999">MVVRRDKPDPGAAKRWPDAPMQARTRRRIAIAVPLILALAAGIYTVRWVHTDRQASEPVEAVRALLEAARSGNVDAALAMTTDEPQDATDLLVPEAMSADWEILDLGLQSWSPFTDYAYVWATVKGPNGTELTTEFSLVPVGDDWKVEDPFTTLTIENLPVPYLDVNGFTLPVDTEPYEGLDFALLPGVYQLYEHAPEFLAYEAEPLLALGDRLVKADGAEAPLLGEAFEGFTAVEGDEPELNARLTAYLDECLASPDGPESFGCPFGLRQRDIDNLDFTLGDDNRWEIIEYPQAAASGFGGAIYTEEFGLGLLTRNEGRARVTAVDSATGEELVLECPITTAGLYLVFDTTGEYTIGPNQDPNAPTSPTDTAWHDGYESWCEAA</sequence>
<name>A0ABV7PWA7_9ACTN</name>
<feature type="region of interest" description="Disordered" evidence="1">
    <location>
        <begin position="1"/>
        <end position="20"/>
    </location>
</feature>
<evidence type="ECO:0000313" key="3">
    <source>
        <dbReference type="EMBL" id="MFC3491789.1"/>
    </source>
</evidence>
<dbReference type="Proteomes" id="UP001595712">
    <property type="component" value="Unassembled WGS sequence"/>
</dbReference>
<comment type="caution">
    <text evidence="3">The sequence shown here is derived from an EMBL/GenBank/DDBJ whole genome shotgun (WGS) entry which is preliminary data.</text>
</comment>
<keyword evidence="2" id="KW-1133">Transmembrane helix</keyword>
<evidence type="ECO:0000256" key="1">
    <source>
        <dbReference type="SAM" id="MobiDB-lite"/>
    </source>
</evidence>
<accession>A0ABV7PWA7</accession>
<proteinExistence type="predicted"/>
<dbReference type="RefSeq" id="WP_387971260.1">
    <property type="nucleotide sequence ID" value="NZ_JBHRWO010000005.1"/>
</dbReference>
<dbReference type="EMBL" id="JBHRWO010000005">
    <property type="protein sequence ID" value="MFC3491789.1"/>
    <property type="molecule type" value="Genomic_DNA"/>
</dbReference>
<feature type="region of interest" description="Disordered" evidence="1">
    <location>
        <begin position="356"/>
        <end position="375"/>
    </location>
</feature>
<feature type="transmembrane region" description="Helical" evidence="2">
    <location>
        <begin position="29"/>
        <end position="49"/>
    </location>
</feature>